<protein>
    <recommendedName>
        <fullName evidence="4">Chloroplast lumen common family protein</fullName>
    </recommendedName>
</protein>
<evidence type="ECO:0000313" key="3">
    <source>
        <dbReference type="Proteomes" id="UP000734854"/>
    </source>
</evidence>
<evidence type="ECO:0008006" key="4">
    <source>
        <dbReference type="Google" id="ProtNLM"/>
    </source>
</evidence>
<dbReference type="AlphaFoldDB" id="A0A8J5FH78"/>
<dbReference type="GO" id="GO:0009535">
    <property type="term" value="C:chloroplast thylakoid membrane"/>
    <property type="evidence" value="ECO:0007669"/>
    <property type="project" value="TreeGrafter"/>
</dbReference>
<sequence length="477" mass="53819">MEPLCCATHRRPLHCPLLPKPLPTPLLLRAFPFSSSSSYSRPRLSILAAASESPRNPLSPLLKAASIAAATATAAAALFLTRLSPPALAAATAAFPTAPAAQSDTLPSEASPLTDAEKERILEEQLDSHPDDTQSLRALMELKIKSGKFAEAVDIVDRLISLEPGEKDLPMLKAHIQSYSGDPETARIGFEQLLEKDPFLVEAYHGLVMVASSQAEEEGELDGILKRVEDVMELCKKAKRKDDLRDFKLLVAQIKVIKGKYEDSLKIYQELVKEEPRDFRPYLCQGIIYTLLRKKDEADKQFQKYKRLVPKSHPYAQYFDENMIAMKDKEREWLDMPNWELQHCCDHDQGVFIISVAVFTVVILPVSSPPFVVLISILFCYLSGIRLLREKKIPFCRIKVLWRAVLLTPFKLITVFLHETIHTISKQSDSASIERNQLEFSFIHIEIGSQQIELRTLLLLGLLLTLDRDMHVPFPQI</sequence>
<dbReference type="InterPro" id="IPR011990">
    <property type="entry name" value="TPR-like_helical_dom_sf"/>
</dbReference>
<accession>A0A8J5FH78</accession>
<evidence type="ECO:0000256" key="1">
    <source>
        <dbReference type="SAM" id="Phobius"/>
    </source>
</evidence>
<dbReference type="SUPFAM" id="SSF48452">
    <property type="entry name" value="TPR-like"/>
    <property type="match status" value="1"/>
</dbReference>
<dbReference type="Proteomes" id="UP000734854">
    <property type="component" value="Unassembled WGS sequence"/>
</dbReference>
<dbReference type="Gene3D" id="1.25.40.10">
    <property type="entry name" value="Tetratricopeptide repeat domain"/>
    <property type="match status" value="1"/>
</dbReference>
<feature type="transmembrane region" description="Helical" evidence="1">
    <location>
        <begin position="351"/>
        <end position="379"/>
    </location>
</feature>
<gene>
    <name evidence="2" type="ORF">ZIOFF_055906</name>
</gene>
<proteinExistence type="predicted"/>
<dbReference type="PANTHER" id="PTHR26312:SF67">
    <property type="entry name" value="PROTEIN SLOW GREEN 1, CHLOROPLASTIC"/>
    <property type="match status" value="1"/>
</dbReference>
<keyword evidence="1" id="KW-0472">Membrane</keyword>
<reference evidence="2 3" key="1">
    <citation type="submission" date="2020-08" db="EMBL/GenBank/DDBJ databases">
        <title>Plant Genome Project.</title>
        <authorList>
            <person name="Zhang R.-G."/>
        </authorList>
    </citation>
    <scope>NUCLEOTIDE SEQUENCE [LARGE SCALE GENOMIC DNA]</scope>
    <source>
        <tissue evidence="2">Rhizome</tissue>
    </source>
</reference>
<comment type="caution">
    <text evidence="2">The sequence shown here is derived from an EMBL/GenBank/DDBJ whole genome shotgun (WGS) entry which is preliminary data.</text>
</comment>
<dbReference type="EMBL" id="JACMSC010000015">
    <property type="protein sequence ID" value="KAG6487320.1"/>
    <property type="molecule type" value="Genomic_DNA"/>
</dbReference>
<keyword evidence="1" id="KW-0812">Transmembrane</keyword>
<evidence type="ECO:0000313" key="2">
    <source>
        <dbReference type="EMBL" id="KAG6487320.1"/>
    </source>
</evidence>
<keyword evidence="3" id="KW-1185">Reference proteome</keyword>
<keyword evidence="1" id="KW-1133">Transmembrane helix</keyword>
<name>A0A8J5FH78_ZINOF</name>
<organism evidence="2 3">
    <name type="scientific">Zingiber officinale</name>
    <name type="common">Ginger</name>
    <name type="synonym">Amomum zingiber</name>
    <dbReference type="NCBI Taxonomy" id="94328"/>
    <lineage>
        <taxon>Eukaryota</taxon>
        <taxon>Viridiplantae</taxon>
        <taxon>Streptophyta</taxon>
        <taxon>Embryophyta</taxon>
        <taxon>Tracheophyta</taxon>
        <taxon>Spermatophyta</taxon>
        <taxon>Magnoliopsida</taxon>
        <taxon>Liliopsida</taxon>
        <taxon>Zingiberales</taxon>
        <taxon>Zingiberaceae</taxon>
        <taxon>Zingiber</taxon>
    </lineage>
</organism>
<dbReference type="PANTHER" id="PTHR26312">
    <property type="entry name" value="TETRATRICOPEPTIDE REPEAT PROTEIN 5"/>
    <property type="match status" value="1"/>
</dbReference>